<evidence type="ECO:0000313" key="2">
    <source>
        <dbReference type="EMBL" id="CAI6341296.1"/>
    </source>
</evidence>
<protein>
    <submittedName>
        <fullName evidence="2">Uncharacterized protein</fullName>
    </submittedName>
</protein>
<keyword evidence="3" id="KW-1185">Reference proteome</keyword>
<accession>A0A9W4US22</accession>
<reference evidence="2" key="1">
    <citation type="submission" date="2023-01" db="EMBL/GenBank/DDBJ databases">
        <authorList>
            <person name="Van Ghelder C."/>
            <person name="Rancurel C."/>
        </authorList>
    </citation>
    <scope>NUCLEOTIDE SEQUENCE</scope>
    <source>
        <strain evidence="2">CNCM I-4278</strain>
    </source>
</reference>
<evidence type="ECO:0000256" key="1">
    <source>
        <dbReference type="SAM" id="MobiDB-lite"/>
    </source>
</evidence>
<proteinExistence type="predicted"/>
<dbReference type="Proteomes" id="UP001152607">
    <property type="component" value="Unassembled WGS sequence"/>
</dbReference>
<name>A0A9W4US22_9PLEO</name>
<dbReference type="EMBL" id="CAOQHR010000011">
    <property type="protein sequence ID" value="CAI6341296.1"/>
    <property type="molecule type" value="Genomic_DNA"/>
</dbReference>
<dbReference type="AlphaFoldDB" id="A0A9W4US22"/>
<feature type="region of interest" description="Disordered" evidence="1">
    <location>
        <begin position="51"/>
        <end position="78"/>
    </location>
</feature>
<sequence>MLEGERLSQSASYYLYCHGKSMLDSFTTVGTSECFLFSFDAFVCLRCSLRTEEDQRKKKASNEPPRSNSSEKSPHISRDMYTGFRVRINCTFDSIDLYEDRT</sequence>
<comment type="caution">
    <text evidence="2">The sequence shown here is derived from an EMBL/GenBank/DDBJ whole genome shotgun (WGS) entry which is preliminary data.</text>
</comment>
<evidence type="ECO:0000313" key="3">
    <source>
        <dbReference type="Proteomes" id="UP001152607"/>
    </source>
</evidence>
<gene>
    <name evidence="2" type="ORF">PDIGIT_LOCUS14492</name>
</gene>
<organism evidence="2 3">
    <name type="scientific">Periconia digitata</name>
    <dbReference type="NCBI Taxonomy" id="1303443"/>
    <lineage>
        <taxon>Eukaryota</taxon>
        <taxon>Fungi</taxon>
        <taxon>Dikarya</taxon>
        <taxon>Ascomycota</taxon>
        <taxon>Pezizomycotina</taxon>
        <taxon>Dothideomycetes</taxon>
        <taxon>Pleosporomycetidae</taxon>
        <taxon>Pleosporales</taxon>
        <taxon>Massarineae</taxon>
        <taxon>Periconiaceae</taxon>
        <taxon>Periconia</taxon>
    </lineage>
</organism>